<comment type="pathway">
    <text evidence="9">Protein modification; lipoprotein biosynthesis (signal peptide cleavage).</text>
</comment>
<evidence type="ECO:0000256" key="10">
    <source>
        <dbReference type="RuleBase" id="RU000594"/>
    </source>
</evidence>
<keyword evidence="8 9" id="KW-0472">Membrane</keyword>
<comment type="function">
    <text evidence="9 10">This protein specifically catalyzes the removal of signal peptides from prolipoproteins.</text>
</comment>
<dbReference type="PANTHER" id="PTHR33695">
    <property type="entry name" value="LIPOPROTEIN SIGNAL PEPTIDASE"/>
    <property type="match status" value="1"/>
</dbReference>
<comment type="catalytic activity">
    <reaction evidence="9 10">
        <text>Release of signal peptides from bacterial membrane prolipoproteins. Hydrolyzes -Xaa-Yaa-Zaa-|-(S,diacylglyceryl)Cys-, in which Xaa is hydrophobic (preferably Leu), and Yaa (Ala or Ser) and Zaa (Gly or Ala) have small, neutral side chains.</text>
        <dbReference type="EC" id="3.4.23.36"/>
    </reaction>
</comment>
<keyword evidence="6 9" id="KW-0378">Hydrolase</keyword>
<comment type="caution">
    <text evidence="12">The sequence shown here is derived from an EMBL/GenBank/DDBJ whole genome shotgun (WGS) entry which is preliminary data.</text>
</comment>
<dbReference type="PANTHER" id="PTHR33695:SF1">
    <property type="entry name" value="LIPOPROTEIN SIGNAL PEPTIDASE"/>
    <property type="match status" value="1"/>
</dbReference>
<evidence type="ECO:0000256" key="1">
    <source>
        <dbReference type="ARBA" id="ARBA00006139"/>
    </source>
</evidence>
<dbReference type="NCBIfam" id="TIGR00077">
    <property type="entry name" value="lspA"/>
    <property type="match status" value="1"/>
</dbReference>
<evidence type="ECO:0000256" key="3">
    <source>
        <dbReference type="ARBA" id="ARBA00022670"/>
    </source>
</evidence>
<protein>
    <recommendedName>
        <fullName evidence="9">Lipoprotein signal peptidase</fullName>
        <ecNumber evidence="9">3.4.23.36</ecNumber>
    </recommendedName>
    <alternativeName>
        <fullName evidence="9">Prolipoprotein signal peptidase</fullName>
    </alternativeName>
    <alternativeName>
        <fullName evidence="9">Signal peptidase II</fullName>
        <shortName evidence="9">SPase II</shortName>
    </alternativeName>
</protein>
<dbReference type="RefSeq" id="WP_262096107.1">
    <property type="nucleotide sequence ID" value="NZ_JAOEGN010000006.1"/>
</dbReference>
<reference evidence="13" key="1">
    <citation type="submission" date="2023-07" db="EMBL/GenBank/DDBJ databases">
        <title>Novel Mycoplasma species identified in domestic and wild animals.</title>
        <authorList>
            <person name="Volokhov D.V."/>
            <person name="Furtak V.A."/>
            <person name="Zagorodnyaya T.A."/>
        </authorList>
    </citation>
    <scope>NUCLEOTIDE SEQUENCE [LARGE SCALE GENOMIC DNA]</scope>
    <source>
        <strain evidence="13">92-19</strain>
    </source>
</reference>
<accession>A0ABT2PVV8</accession>
<comment type="caution">
    <text evidence="9">Lacks conserved residue(s) required for the propagation of feature annotation.</text>
</comment>
<evidence type="ECO:0000256" key="2">
    <source>
        <dbReference type="ARBA" id="ARBA00022475"/>
    </source>
</evidence>
<feature type="transmembrane region" description="Helical" evidence="9">
    <location>
        <begin position="122"/>
        <end position="147"/>
    </location>
</feature>
<evidence type="ECO:0000256" key="6">
    <source>
        <dbReference type="ARBA" id="ARBA00022801"/>
    </source>
</evidence>
<comment type="subcellular location">
    <subcellularLocation>
        <location evidence="9">Cell membrane</location>
        <topology evidence="9">Multi-pass membrane protein</topology>
    </subcellularLocation>
</comment>
<keyword evidence="4 9" id="KW-0812">Transmembrane</keyword>
<sequence>MIIGFIIIGLIVLVDQFTKWLTVTYVGDQTIVIIKNFFNLVEHHNDGAGWSIFAGQWLFLILVTLVSLGFFIYLFKSISFKTKWVYSLAVSFMIGGTLGNFIDRIRLRYVIDFLQFTFGSYTFPTFNVADSALTVGVILFAIDIFFLEPKR</sequence>
<proteinExistence type="inferred from homology"/>
<organism evidence="12 13">
    <name type="scientific">Paracholeplasma vituli</name>
    <dbReference type="NCBI Taxonomy" id="69473"/>
    <lineage>
        <taxon>Bacteria</taxon>
        <taxon>Bacillati</taxon>
        <taxon>Mycoplasmatota</taxon>
        <taxon>Mollicutes</taxon>
        <taxon>Acholeplasmatales</taxon>
        <taxon>Acholeplasmataceae</taxon>
        <taxon>Paracholeplasma</taxon>
    </lineage>
</organism>
<keyword evidence="7 9" id="KW-1133">Transmembrane helix</keyword>
<evidence type="ECO:0000256" key="4">
    <source>
        <dbReference type="ARBA" id="ARBA00022692"/>
    </source>
</evidence>
<evidence type="ECO:0000256" key="7">
    <source>
        <dbReference type="ARBA" id="ARBA00022989"/>
    </source>
</evidence>
<dbReference type="EC" id="3.4.23.36" evidence="9"/>
<keyword evidence="3 9" id="KW-0645">Protease</keyword>
<comment type="similarity">
    <text evidence="1 9 11">Belongs to the peptidase A8 family.</text>
</comment>
<dbReference type="Proteomes" id="UP001209076">
    <property type="component" value="Unassembled WGS sequence"/>
</dbReference>
<gene>
    <name evidence="9 12" type="primary">lspA</name>
    <name evidence="12" type="ORF">N7603_04200</name>
</gene>
<dbReference type="PROSITE" id="PS00855">
    <property type="entry name" value="SPASE_II"/>
    <property type="match status" value="1"/>
</dbReference>
<feature type="active site" evidence="9">
    <location>
        <position position="112"/>
    </location>
</feature>
<dbReference type="InterPro" id="IPR001872">
    <property type="entry name" value="Peptidase_A8"/>
</dbReference>
<dbReference type="HAMAP" id="MF_00161">
    <property type="entry name" value="LspA"/>
    <property type="match status" value="1"/>
</dbReference>
<feature type="active site" evidence="9">
    <location>
        <position position="130"/>
    </location>
</feature>
<keyword evidence="5 9" id="KW-0064">Aspartyl protease</keyword>
<evidence type="ECO:0000256" key="8">
    <source>
        <dbReference type="ARBA" id="ARBA00023136"/>
    </source>
</evidence>
<dbReference type="PRINTS" id="PR00781">
    <property type="entry name" value="LIPOSIGPTASE"/>
</dbReference>
<keyword evidence="13" id="KW-1185">Reference proteome</keyword>
<evidence type="ECO:0000256" key="11">
    <source>
        <dbReference type="RuleBase" id="RU004181"/>
    </source>
</evidence>
<evidence type="ECO:0000256" key="9">
    <source>
        <dbReference type="HAMAP-Rule" id="MF_00161"/>
    </source>
</evidence>
<evidence type="ECO:0000313" key="12">
    <source>
        <dbReference type="EMBL" id="MCU0104853.1"/>
    </source>
</evidence>
<evidence type="ECO:0000256" key="5">
    <source>
        <dbReference type="ARBA" id="ARBA00022750"/>
    </source>
</evidence>
<feature type="transmembrane region" description="Helical" evidence="9">
    <location>
        <begin position="84"/>
        <end position="102"/>
    </location>
</feature>
<dbReference type="Pfam" id="PF01252">
    <property type="entry name" value="Peptidase_A8"/>
    <property type="match status" value="1"/>
</dbReference>
<feature type="transmembrane region" description="Helical" evidence="9">
    <location>
        <begin position="57"/>
        <end position="75"/>
    </location>
</feature>
<dbReference type="EMBL" id="JAOEGN010000006">
    <property type="protein sequence ID" value="MCU0104853.1"/>
    <property type="molecule type" value="Genomic_DNA"/>
</dbReference>
<name>A0ABT2PVV8_9MOLU</name>
<evidence type="ECO:0000313" key="13">
    <source>
        <dbReference type="Proteomes" id="UP001209076"/>
    </source>
</evidence>
<dbReference type="GO" id="GO:0004190">
    <property type="term" value="F:aspartic-type endopeptidase activity"/>
    <property type="evidence" value="ECO:0007669"/>
    <property type="project" value="UniProtKB-EC"/>
</dbReference>
<keyword evidence="2 9" id="KW-1003">Cell membrane</keyword>